<evidence type="ECO:0000259" key="1">
    <source>
        <dbReference type="Pfam" id="PF01965"/>
    </source>
</evidence>
<dbReference type="PANTHER" id="PTHR48094:SF12">
    <property type="entry name" value="PARKINSON DISEASE PROTEIN 7 HOMOLOG"/>
    <property type="match status" value="1"/>
</dbReference>
<name>A0A069D3D3_9BACE</name>
<gene>
    <name evidence="2" type="ORF">JCM15093_2040</name>
</gene>
<dbReference type="STRING" id="1121097.GCA_000428125_01938"/>
<dbReference type="NCBIfam" id="TIGR01383">
    <property type="entry name" value="not_thiJ"/>
    <property type="match status" value="1"/>
</dbReference>
<keyword evidence="3" id="KW-1185">Reference proteome</keyword>
<protein>
    <submittedName>
        <fullName evidence="2">DJ-1/YajL/PfpI superfamily</fullName>
    </submittedName>
</protein>
<dbReference type="Proteomes" id="UP000027601">
    <property type="component" value="Unassembled WGS sequence"/>
</dbReference>
<dbReference type="OrthoDB" id="9792284at2"/>
<dbReference type="AlphaFoldDB" id="A0A069D3D3"/>
<dbReference type="InterPro" id="IPR029062">
    <property type="entry name" value="Class_I_gatase-like"/>
</dbReference>
<evidence type="ECO:0000313" key="3">
    <source>
        <dbReference type="Proteomes" id="UP000027601"/>
    </source>
</evidence>
<proteinExistence type="predicted"/>
<dbReference type="InterPro" id="IPR006287">
    <property type="entry name" value="DJ-1"/>
</dbReference>
<evidence type="ECO:0000313" key="2">
    <source>
        <dbReference type="EMBL" id="GAK36840.1"/>
    </source>
</evidence>
<comment type="caution">
    <text evidence="2">The sequence shown here is derived from an EMBL/GenBank/DDBJ whole genome shotgun (WGS) entry which is preliminary data.</text>
</comment>
<dbReference type="CDD" id="cd03135">
    <property type="entry name" value="GATase1_DJ-1"/>
    <property type="match status" value="1"/>
</dbReference>
<dbReference type="InterPro" id="IPR050325">
    <property type="entry name" value="Prot/Nucl_acid_deglycase"/>
</dbReference>
<accession>A0A069D3D3</accession>
<dbReference type="EMBL" id="BAJS01000010">
    <property type="protein sequence ID" value="GAK36840.1"/>
    <property type="molecule type" value="Genomic_DNA"/>
</dbReference>
<dbReference type="GO" id="GO:0005737">
    <property type="term" value="C:cytoplasm"/>
    <property type="evidence" value="ECO:0007669"/>
    <property type="project" value="TreeGrafter"/>
</dbReference>
<dbReference type="SUPFAM" id="SSF52317">
    <property type="entry name" value="Class I glutamine amidotransferase-like"/>
    <property type="match status" value="1"/>
</dbReference>
<sequence>MIDYGNCLCFFANGFEEIEALTPVDVLRRAGLKVEMVSITSEDVVIGAHGVSLTCDSLFEDCDFSDALLLLLPGGMPGADNLSKHEGLNELLLKQDANKKKIAAICAAPMALGKLGLLKGRKATCYPGFESFLAGAQLVNAPVVEDAHITTGNGPGAAMAFSLALVHELVGEAKMQELIKGMGVKL</sequence>
<dbReference type="Gene3D" id="3.40.50.880">
    <property type="match status" value="1"/>
</dbReference>
<organism evidence="2 3">
    <name type="scientific">Bacteroides graminisolvens DSM 19988 = JCM 15093</name>
    <dbReference type="NCBI Taxonomy" id="1121097"/>
    <lineage>
        <taxon>Bacteria</taxon>
        <taxon>Pseudomonadati</taxon>
        <taxon>Bacteroidota</taxon>
        <taxon>Bacteroidia</taxon>
        <taxon>Bacteroidales</taxon>
        <taxon>Bacteroidaceae</taxon>
        <taxon>Bacteroides</taxon>
    </lineage>
</organism>
<dbReference type="PANTHER" id="PTHR48094">
    <property type="entry name" value="PROTEIN/NUCLEIC ACID DEGLYCASE DJ-1-RELATED"/>
    <property type="match status" value="1"/>
</dbReference>
<dbReference type="RefSeq" id="WP_024996658.1">
    <property type="nucleotide sequence ID" value="NZ_BAJS01000010.1"/>
</dbReference>
<feature type="domain" description="DJ-1/PfpI" evidence="1">
    <location>
        <begin position="8"/>
        <end position="167"/>
    </location>
</feature>
<dbReference type="InterPro" id="IPR002818">
    <property type="entry name" value="DJ-1/PfpI"/>
</dbReference>
<reference evidence="2 3" key="1">
    <citation type="journal article" date="2015" name="Microbes Environ.">
        <title>Distribution and evolution of nitrogen fixation genes in the phylum bacteroidetes.</title>
        <authorList>
            <person name="Inoue J."/>
            <person name="Oshima K."/>
            <person name="Suda W."/>
            <person name="Sakamoto M."/>
            <person name="Iino T."/>
            <person name="Noda S."/>
            <person name="Hongoh Y."/>
            <person name="Hattori M."/>
            <person name="Ohkuma M."/>
        </authorList>
    </citation>
    <scope>NUCLEOTIDE SEQUENCE [LARGE SCALE GENOMIC DNA]</scope>
    <source>
        <strain evidence="2 3">JCM 15093</strain>
    </source>
</reference>
<dbReference type="Pfam" id="PF01965">
    <property type="entry name" value="DJ-1_PfpI"/>
    <property type="match status" value="1"/>
</dbReference>
<dbReference type="eggNOG" id="COG0693">
    <property type="taxonomic scope" value="Bacteria"/>
</dbReference>